<keyword evidence="3" id="KW-1185">Reference proteome</keyword>
<dbReference type="KEGG" id="slau:SLA_5591"/>
<gene>
    <name evidence="2" type="ORF">SLA_5591</name>
</gene>
<feature type="compositionally biased region" description="Basic and acidic residues" evidence="1">
    <location>
        <begin position="121"/>
        <end position="134"/>
    </location>
</feature>
<proteinExistence type="predicted"/>
<evidence type="ECO:0000256" key="1">
    <source>
        <dbReference type="SAM" id="MobiDB-lite"/>
    </source>
</evidence>
<dbReference type="AlphaFoldDB" id="A0A160P5H1"/>
<dbReference type="Proteomes" id="UP000217676">
    <property type="component" value="Chromosome"/>
</dbReference>
<evidence type="ECO:0000313" key="3">
    <source>
        <dbReference type="Proteomes" id="UP000217676"/>
    </source>
</evidence>
<organism evidence="2 3">
    <name type="scientific">Streptomyces laurentii</name>
    <dbReference type="NCBI Taxonomy" id="39478"/>
    <lineage>
        <taxon>Bacteria</taxon>
        <taxon>Bacillati</taxon>
        <taxon>Actinomycetota</taxon>
        <taxon>Actinomycetes</taxon>
        <taxon>Kitasatosporales</taxon>
        <taxon>Streptomycetaceae</taxon>
        <taxon>Streptomyces</taxon>
    </lineage>
</organism>
<dbReference type="EMBL" id="AP017424">
    <property type="protein sequence ID" value="BAU86464.1"/>
    <property type="molecule type" value="Genomic_DNA"/>
</dbReference>
<feature type="region of interest" description="Disordered" evidence="1">
    <location>
        <begin position="121"/>
        <end position="154"/>
    </location>
</feature>
<evidence type="ECO:0000313" key="2">
    <source>
        <dbReference type="EMBL" id="BAU86464.1"/>
    </source>
</evidence>
<accession>A0A160P5H1</accession>
<sequence length="154" mass="16749">MWGVAVGTDLKVGVGALKKFRDRVDGIITELEGGNGGAAKVGMERVTRGSFGTGIPFAEAEGFYAEYARVHRELVALSKSLSGQIELLSIGVHAADVGYANVEDEQRRRFYEIQTRLTRERDEAIAREDRERSNDPAQPAKPRREGGGGDTNLG</sequence>
<name>A0A160P5H1_STRLU</name>
<protein>
    <submittedName>
        <fullName evidence="2">Uncharacterized protein</fullName>
    </submittedName>
</protein>
<reference evidence="2 3" key="1">
    <citation type="journal article" date="2016" name="Genome Announc.">
        <title>Complete Genome Sequence of Thiostrepton-Producing Streptomyces laurentii ATCC 31255.</title>
        <authorList>
            <person name="Doi K."/>
            <person name="Fujino Y."/>
            <person name="Nagayoshi Y."/>
            <person name="Ohshima T."/>
            <person name="Ogata S."/>
        </authorList>
    </citation>
    <scope>NUCLEOTIDE SEQUENCE [LARGE SCALE GENOMIC DNA]</scope>
    <source>
        <strain evidence="2 3">ATCC 31255</strain>
    </source>
</reference>